<evidence type="ECO:0000313" key="4">
    <source>
        <dbReference type="Proteomes" id="UP000199647"/>
    </source>
</evidence>
<name>A0A1H9MYD4_9HYPH</name>
<dbReference type="STRING" id="1855383.SAMN05216548_114106"/>
<protein>
    <recommendedName>
        <fullName evidence="2">Bacteriophage T4 Gp32 single-stranded DNA-binding domain-containing protein</fullName>
    </recommendedName>
</protein>
<feature type="compositionally biased region" description="Basic and acidic residues" evidence="1">
    <location>
        <begin position="269"/>
        <end position="281"/>
    </location>
</feature>
<dbReference type="Pfam" id="PF08804">
    <property type="entry name" value="gp32"/>
    <property type="match status" value="1"/>
</dbReference>
<dbReference type="AlphaFoldDB" id="A0A1H9MYD4"/>
<dbReference type="Gene3D" id="3.90.198.10">
    <property type="entry name" value="Replication Fork Single-Stranded Dna Binding Protein"/>
    <property type="match status" value="1"/>
</dbReference>
<feature type="region of interest" description="Disordered" evidence="1">
    <location>
        <begin position="257"/>
        <end position="285"/>
    </location>
</feature>
<dbReference type="InterPro" id="IPR044947">
    <property type="entry name" value="Phage_T4_Gp32_ssDNA-bd_sf"/>
</dbReference>
<dbReference type="Proteomes" id="UP000199647">
    <property type="component" value="Unassembled WGS sequence"/>
</dbReference>
<dbReference type="GO" id="GO:0003697">
    <property type="term" value="F:single-stranded DNA binding"/>
    <property type="evidence" value="ECO:0007669"/>
    <property type="project" value="InterPro"/>
</dbReference>
<reference evidence="3 4" key="1">
    <citation type="submission" date="2016-10" db="EMBL/GenBank/DDBJ databases">
        <authorList>
            <person name="de Groot N.N."/>
        </authorList>
    </citation>
    <scope>NUCLEOTIDE SEQUENCE [LARGE SCALE GENOMIC DNA]</scope>
    <source>
        <strain evidence="3 4">A52C2</strain>
    </source>
</reference>
<dbReference type="InterPro" id="IPR012339">
    <property type="entry name" value="Phage_T4_Gp32_ssDNA-bd"/>
</dbReference>
<sequence>MALSPALAALVKGAKNKYSRNNSRSVKLKEGKTTVRILQPKPDEKFWADLGVHWIKMEKNGKPVAVVGCRDVVNDEPCPICQAIEKAAHAATDDDSLAIIKEWKAKKSVLVNALIRSGSDASEDPVVLEMTPTTFGTILSMAEQYGDETNIFDAKTGIDFVIERKGKGLDTEYTVMPSLKPNPVPASALEKCVDLDEFIEKEFFRGDETKALNAITQMTGISVPAIGRSTSALLTSAAASVAEEVEETPEVVATPATAKATVTKPKPAPVEEAKPASKGDDFGAVIDEEDMDSILSELEGL</sequence>
<accession>A0A1H9MYD4</accession>
<evidence type="ECO:0000259" key="2">
    <source>
        <dbReference type="Pfam" id="PF08804"/>
    </source>
</evidence>
<evidence type="ECO:0000256" key="1">
    <source>
        <dbReference type="SAM" id="MobiDB-lite"/>
    </source>
</evidence>
<feature type="domain" description="Bacteriophage T4 Gp32 single-stranded DNA-binding" evidence="2">
    <location>
        <begin position="30"/>
        <end position="205"/>
    </location>
</feature>
<gene>
    <name evidence="3" type="ORF">SAMN05216548_114106</name>
</gene>
<organism evidence="3 4">
    <name type="scientific">Faunimonas pinastri</name>
    <dbReference type="NCBI Taxonomy" id="1855383"/>
    <lineage>
        <taxon>Bacteria</taxon>
        <taxon>Pseudomonadati</taxon>
        <taxon>Pseudomonadota</taxon>
        <taxon>Alphaproteobacteria</taxon>
        <taxon>Hyphomicrobiales</taxon>
        <taxon>Afifellaceae</taxon>
        <taxon>Faunimonas</taxon>
    </lineage>
</organism>
<evidence type="ECO:0000313" key="3">
    <source>
        <dbReference type="EMBL" id="SER28678.1"/>
    </source>
</evidence>
<dbReference type="OrthoDB" id="7062035at2"/>
<dbReference type="EMBL" id="FOFG01000014">
    <property type="protein sequence ID" value="SER28678.1"/>
    <property type="molecule type" value="Genomic_DNA"/>
</dbReference>
<dbReference type="RefSeq" id="WP_092498605.1">
    <property type="nucleotide sequence ID" value="NZ_FOFG01000014.1"/>
</dbReference>
<keyword evidence="4" id="KW-1185">Reference proteome</keyword>
<proteinExistence type="predicted"/>